<dbReference type="AlphaFoldDB" id="X1HWP5"/>
<organism evidence="1">
    <name type="scientific">marine sediment metagenome</name>
    <dbReference type="NCBI Taxonomy" id="412755"/>
    <lineage>
        <taxon>unclassified sequences</taxon>
        <taxon>metagenomes</taxon>
        <taxon>ecological metagenomes</taxon>
    </lineage>
</organism>
<dbReference type="EMBL" id="BARU01021823">
    <property type="protein sequence ID" value="GAH49733.1"/>
    <property type="molecule type" value="Genomic_DNA"/>
</dbReference>
<reference evidence="1" key="1">
    <citation type="journal article" date="2014" name="Front. Microbiol.">
        <title>High frequency of phylogenetically diverse reductive dehalogenase-homologous genes in deep subseafloor sedimentary metagenomes.</title>
        <authorList>
            <person name="Kawai M."/>
            <person name="Futagami T."/>
            <person name="Toyoda A."/>
            <person name="Takaki Y."/>
            <person name="Nishi S."/>
            <person name="Hori S."/>
            <person name="Arai W."/>
            <person name="Tsubouchi T."/>
            <person name="Morono Y."/>
            <person name="Uchiyama I."/>
            <person name="Ito T."/>
            <person name="Fujiyama A."/>
            <person name="Inagaki F."/>
            <person name="Takami H."/>
        </authorList>
    </citation>
    <scope>NUCLEOTIDE SEQUENCE</scope>
    <source>
        <strain evidence="1">Expedition CK06-06</strain>
    </source>
</reference>
<protein>
    <submittedName>
        <fullName evidence="1">Uncharacterized protein</fullName>
    </submittedName>
</protein>
<comment type="caution">
    <text evidence="1">The sequence shown here is derived from an EMBL/GenBank/DDBJ whole genome shotgun (WGS) entry which is preliminary data.</text>
</comment>
<name>X1HWP5_9ZZZZ</name>
<gene>
    <name evidence="1" type="ORF">S03H2_35646</name>
</gene>
<proteinExistence type="predicted"/>
<evidence type="ECO:0000313" key="1">
    <source>
        <dbReference type="EMBL" id="GAH49733.1"/>
    </source>
</evidence>
<sequence length="65" mass="7598">MLCCVCGFRSRHGVIYGHTAPVSMRMFACETCFAKPYLFFPCKFYIRPTWLIEIPLDKWTQEAEG</sequence>
<accession>X1HWP5</accession>